<reference evidence="2 3" key="1">
    <citation type="journal article" date="2021" name="Elife">
        <title>Chloroplast acquisition without the gene transfer in kleptoplastic sea slugs, Plakobranchus ocellatus.</title>
        <authorList>
            <person name="Maeda T."/>
            <person name="Takahashi S."/>
            <person name="Yoshida T."/>
            <person name="Shimamura S."/>
            <person name="Takaki Y."/>
            <person name="Nagai Y."/>
            <person name="Toyoda A."/>
            <person name="Suzuki Y."/>
            <person name="Arimoto A."/>
            <person name="Ishii H."/>
            <person name="Satoh N."/>
            <person name="Nishiyama T."/>
            <person name="Hasebe M."/>
            <person name="Maruyama T."/>
            <person name="Minagawa J."/>
            <person name="Obokata J."/>
            <person name="Shigenobu S."/>
        </authorList>
    </citation>
    <scope>NUCLEOTIDE SEQUENCE [LARGE SCALE GENOMIC DNA]</scope>
</reference>
<dbReference type="InterPro" id="IPR043502">
    <property type="entry name" value="DNA/RNA_pol_sf"/>
</dbReference>
<evidence type="ECO:0000259" key="1">
    <source>
        <dbReference type="PROSITE" id="PS50878"/>
    </source>
</evidence>
<accession>A0AAV4B335</accession>
<dbReference type="EMBL" id="BLXT01004479">
    <property type="protein sequence ID" value="GFO13153.1"/>
    <property type="molecule type" value="Genomic_DNA"/>
</dbReference>
<dbReference type="PANTHER" id="PTHR36688">
    <property type="entry name" value="ENDO/EXONUCLEASE/PHOSPHATASE DOMAIN-CONTAINING PROTEIN"/>
    <property type="match status" value="1"/>
</dbReference>
<gene>
    <name evidence="2" type="ORF">PoB_003965800</name>
</gene>
<dbReference type="InterPro" id="IPR052560">
    <property type="entry name" value="RdDP_mobile_element"/>
</dbReference>
<protein>
    <submittedName>
        <fullName evidence="2">RNA directed DNA polymerase from mobile element</fullName>
    </submittedName>
</protein>
<sequence length="193" mass="21667">MLANISPNAKDVLLKLLNRTWTSGVLPMAVLVPVLKKDKNVKASSSYRPILLTSMICKTIERMVNARLVYYPECNPYLDKAQAGLRQNMTTTDQLGSSKSVSKGLPQGSALSCTLFLCYMIDMIENEASETRLAYADYLILWQHGTNVEHAADALTRDLALLKEYCAHWKMSINTTKTVYSVFSKSNQYQCKI</sequence>
<keyword evidence="3" id="KW-1185">Reference proteome</keyword>
<dbReference type="SUPFAM" id="SSF56672">
    <property type="entry name" value="DNA/RNA polymerases"/>
    <property type="match status" value="1"/>
</dbReference>
<evidence type="ECO:0000313" key="3">
    <source>
        <dbReference type="Proteomes" id="UP000735302"/>
    </source>
</evidence>
<dbReference type="Pfam" id="PF00078">
    <property type="entry name" value="RVT_1"/>
    <property type="match status" value="1"/>
</dbReference>
<dbReference type="AlphaFoldDB" id="A0AAV4B335"/>
<dbReference type="PROSITE" id="PS50878">
    <property type="entry name" value="RT_POL"/>
    <property type="match status" value="1"/>
</dbReference>
<dbReference type="InterPro" id="IPR000477">
    <property type="entry name" value="RT_dom"/>
</dbReference>
<feature type="domain" description="Reverse transcriptase" evidence="1">
    <location>
        <begin position="1"/>
        <end position="193"/>
    </location>
</feature>
<evidence type="ECO:0000313" key="2">
    <source>
        <dbReference type="EMBL" id="GFO13153.1"/>
    </source>
</evidence>
<organism evidence="2 3">
    <name type="scientific">Plakobranchus ocellatus</name>
    <dbReference type="NCBI Taxonomy" id="259542"/>
    <lineage>
        <taxon>Eukaryota</taxon>
        <taxon>Metazoa</taxon>
        <taxon>Spiralia</taxon>
        <taxon>Lophotrochozoa</taxon>
        <taxon>Mollusca</taxon>
        <taxon>Gastropoda</taxon>
        <taxon>Heterobranchia</taxon>
        <taxon>Euthyneura</taxon>
        <taxon>Panpulmonata</taxon>
        <taxon>Sacoglossa</taxon>
        <taxon>Placobranchoidea</taxon>
        <taxon>Plakobranchidae</taxon>
        <taxon>Plakobranchus</taxon>
    </lineage>
</organism>
<proteinExistence type="predicted"/>
<dbReference type="PANTHER" id="PTHR36688:SF1">
    <property type="entry name" value="ENDONUCLEASE_EXONUCLEASE_PHOSPHATASE DOMAIN-CONTAINING PROTEIN"/>
    <property type="match status" value="1"/>
</dbReference>
<dbReference type="Proteomes" id="UP000735302">
    <property type="component" value="Unassembled WGS sequence"/>
</dbReference>
<comment type="caution">
    <text evidence="2">The sequence shown here is derived from an EMBL/GenBank/DDBJ whole genome shotgun (WGS) entry which is preliminary data.</text>
</comment>
<name>A0AAV4B335_9GAST</name>